<proteinExistence type="inferred from homology"/>
<dbReference type="InterPro" id="IPR036625">
    <property type="entry name" value="E3-bd_dom_sf"/>
</dbReference>
<keyword evidence="5" id="KW-0479">Metal-binding</keyword>
<dbReference type="Pfam" id="PF02467">
    <property type="entry name" value="Whib"/>
    <property type="match status" value="1"/>
</dbReference>
<organism evidence="15 16">
    <name type="scientific">Streptomyces beihaiensis</name>
    <dbReference type="NCBI Taxonomy" id="2984495"/>
    <lineage>
        <taxon>Bacteria</taxon>
        <taxon>Bacillati</taxon>
        <taxon>Actinomycetota</taxon>
        <taxon>Actinomycetes</taxon>
        <taxon>Kitasatosporales</taxon>
        <taxon>Streptomycetaceae</taxon>
        <taxon>Streptomyces</taxon>
    </lineage>
</organism>
<keyword evidence="4" id="KW-0004">4Fe-4S</keyword>
<dbReference type="InterPro" id="IPR034768">
    <property type="entry name" value="4FE4S_WBL"/>
</dbReference>
<dbReference type="Pfam" id="PF23359">
    <property type="entry name" value="Lsr2_DNA-bd"/>
    <property type="match status" value="1"/>
</dbReference>
<dbReference type="InterPro" id="IPR055370">
    <property type="entry name" value="Lsr2_DNA-bd"/>
</dbReference>
<evidence type="ECO:0000256" key="9">
    <source>
        <dbReference type="ARBA" id="ARBA00023125"/>
    </source>
</evidence>
<reference evidence="15" key="1">
    <citation type="submission" date="2022-10" db="EMBL/GenBank/DDBJ databases">
        <title>Streptomyces beihaiensis sp. nov., a chitin degrading actinobacterium, isolated from shrimp pond soil.</title>
        <authorList>
            <person name="Xie J."/>
            <person name="Shen N."/>
        </authorList>
    </citation>
    <scope>NUCLEOTIDE SEQUENCE</scope>
    <source>
        <strain evidence="15">GXMU-J5</strain>
    </source>
</reference>
<evidence type="ECO:0000256" key="7">
    <source>
        <dbReference type="ARBA" id="ARBA00023014"/>
    </source>
</evidence>
<evidence type="ECO:0000256" key="10">
    <source>
        <dbReference type="ARBA" id="ARBA00023157"/>
    </source>
</evidence>
<feature type="region of interest" description="Disordered" evidence="13">
    <location>
        <begin position="57"/>
        <end position="77"/>
    </location>
</feature>
<feature type="compositionally biased region" description="Pro residues" evidence="13">
    <location>
        <begin position="114"/>
        <end position="123"/>
    </location>
</feature>
<keyword evidence="7" id="KW-0411">Iron-sulfur</keyword>
<evidence type="ECO:0000313" key="15">
    <source>
        <dbReference type="EMBL" id="MCX3059586.1"/>
    </source>
</evidence>
<evidence type="ECO:0000256" key="5">
    <source>
        <dbReference type="ARBA" id="ARBA00022723"/>
    </source>
</evidence>
<dbReference type="PANTHER" id="PTHR38839">
    <property type="entry name" value="TRANSCRIPTIONAL REGULATOR WHID-RELATED"/>
    <property type="match status" value="1"/>
</dbReference>
<evidence type="ECO:0000256" key="3">
    <source>
        <dbReference type="ARBA" id="ARBA00006597"/>
    </source>
</evidence>
<dbReference type="RefSeq" id="WP_266597509.1">
    <property type="nucleotide sequence ID" value="NZ_JAPHNL010000057.1"/>
</dbReference>
<keyword evidence="11" id="KW-0804">Transcription</keyword>
<evidence type="ECO:0000256" key="11">
    <source>
        <dbReference type="ARBA" id="ARBA00023163"/>
    </source>
</evidence>
<keyword evidence="9" id="KW-0238">DNA-binding</keyword>
<evidence type="ECO:0000256" key="12">
    <source>
        <dbReference type="SAM" id="Coils"/>
    </source>
</evidence>
<protein>
    <submittedName>
        <fullName evidence="15">WhiB family transcriptional regulator</fullName>
    </submittedName>
</protein>
<dbReference type="EMBL" id="JAPHNL010000057">
    <property type="protein sequence ID" value="MCX3059586.1"/>
    <property type="molecule type" value="Genomic_DNA"/>
</dbReference>
<evidence type="ECO:0000313" key="16">
    <source>
        <dbReference type="Proteomes" id="UP001163064"/>
    </source>
</evidence>
<evidence type="ECO:0000259" key="14">
    <source>
        <dbReference type="PROSITE" id="PS51674"/>
    </source>
</evidence>
<sequence length="252" mass="27483">MTTAEPYTSDWRQQAACAGQDTDLWFSTNPIRARRICRGCPVRPECLYDALQTETPSTAHGVRGGFTRTDRQSLPALPGTKSEAIAALRELPPPQDVTPPDERTPQPMSGTQTPPSPAEPKQPAPATDPAKLPVGRLLKWGDEHPAPSVQDQAARARAALAGLRQKYADEQELAALTSEAEQLEKRLAELHARREELSPARSKKTRRPVDYPAAEVRAWAAATGYDCPPVGRVPKKIVDAWRTAQGKETADA</sequence>
<evidence type="ECO:0000256" key="1">
    <source>
        <dbReference type="ARBA" id="ARBA00001966"/>
    </source>
</evidence>
<comment type="cofactor">
    <cofactor evidence="1">
        <name>[4Fe-4S] cluster</name>
        <dbReference type="ChEBI" id="CHEBI:49883"/>
    </cofactor>
</comment>
<evidence type="ECO:0000256" key="2">
    <source>
        <dbReference type="ARBA" id="ARBA00004496"/>
    </source>
</evidence>
<keyword evidence="12" id="KW-0175">Coiled coil</keyword>
<comment type="caution">
    <text evidence="15">The sequence shown here is derived from an EMBL/GenBank/DDBJ whole genome shotgun (WGS) entry which is preliminary data.</text>
</comment>
<dbReference type="Proteomes" id="UP001163064">
    <property type="component" value="Unassembled WGS sequence"/>
</dbReference>
<accession>A0ABT3TRD8</accession>
<evidence type="ECO:0000256" key="8">
    <source>
        <dbReference type="ARBA" id="ARBA00023015"/>
    </source>
</evidence>
<feature type="domain" description="4Fe-4S Wbl-type" evidence="14">
    <location>
        <begin position="16"/>
        <end position="73"/>
    </location>
</feature>
<comment type="subcellular location">
    <subcellularLocation>
        <location evidence="2">Cytoplasm</location>
    </subcellularLocation>
</comment>
<dbReference type="PROSITE" id="PS51674">
    <property type="entry name" value="4FE4S_WBL"/>
    <property type="match status" value="1"/>
</dbReference>
<keyword evidence="6" id="KW-0408">Iron</keyword>
<feature type="region of interest" description="Disordered" evidence="13">
    <location>
        <begin position="90"/>
        <end position="135"/>
    </location>
</feature>
<keyword evidence="8" id="KW-0805">Transcription regulation</keyword>
<evidence type="ECO:0000256" key="13">
    <source>
        <dbReference type="SAM" id="MobiDB-lite"/>
    </source>
</evidence>
<keyword evidence="16" id="KW-1185">Reference proteome</keyword>
<name>A0ABT3TRD8_9ACTN</name>
<dbReference type="Gene3D" id="4.10.320.10">
    <property type="entry name" value="E3-binding domain"/>
    <property type="match status" value="1"/>
</dbReference>
<evidence type="ECO:0000256" key="6">
    <source>
        <dbReference type="ARBA" id="ARBA00023004"/>
    </source>
</evidence>
<keyword evidence="10" id="KW-1015">Disulfide bond</keyword>
<dbReference type="InterPro" id="IPR003482">
    <property type="entry name" value="Whib"/>
</dbReference>
<evidence type="ECO:0000256" key="4">
    <source>
        <dbReference type="ARBA" id="ARBA00022485"/>
    </source>
</evidence>
<comment type="similarity">
    <text evidence="3">Belongs to the WhiB family.</text>
</comment>
<gene>
    <name evidence="15" type="ORF">OFY01_07355</name>
</gene>
<feature type="coiled-coil region" evidence="12">
    <location>
        <begin position="153"/>
        <end position="193"/>
    </location>
</feature>